<feature type="compositionally biased region" description="Basic and acidic residues" evidence="1">
    <location>
        <begin position="7"/>
        <end position="17"/>
    </location>
</feature>
<accession>A0A0A9BR68</accession>
<proteinExistence type="predicted"/>
<dbReference type="AlphaFoldDB" id="A0A0A9BR68"/>
<organism evidence="2">
    <name type="scientific">Arundo donax</name>
    <name type="common">Giant reed</name>
    <name type="synonym">Donax arundinaceus</name>
    <dbReference type="NCBI Taxonomy" id="35708"/>
    <lineage>
        <taxon>Eukaryota</taxon>
        <taxon>Viridiplantae</taxon>
        <taxon>Streptophyta</taxon>
        <taxon>Embryophyta</taxon>
        <taxon>Tracheophyta</taxon>
        <taxon>Spermatophyta</taxon>
        <taxon>Magnoliopsida</taxon>
        <taxon>Liliopsida</taxon>
        <taxon>Poales</taxon>
        <taxon>Poaceae</taxon>
        <taxon>PACMAD clade</taxon>
        <taxon>Arundinoideae</taxon>
        <taxon>Arundineae</taxon>
        <taxon>Arundo</taxon>
    </lineage>
</organism>
<feature type="region of interest" description="Disordered" evidence="1">
    <location>
        <begin position="1"/>
        <end position="30"/>
    </location>
</feature>
<reference evidence="2" key="2">
    <citation type="journal article" date="2015" name="Data Brief">
        <title>Shoot transcriptome of the giant reed, Arundo donax.</title>
        <authorList>
            <person name="Barrero R.A."/>
            <person name="Guerrero F.D."/>
            <person name="Moolhuijzen P."/>
            <person name="Goolsby J.A."/>
            <person name="Tidwell J."/>
            <person name="Bellgard S.E."/>
            <person name="Bellgard M.I."/>
        </authorList>
    </citation>
    <scope>NUCLEOTIDE SEQUENCE</scope>
    <source>
        <tissue evidence="2">Shoot tissue taken approximately 20 cm above the soil surface</tissue>
    </source>
</reference>
<dbReference type="EMBL" id="GBRH01234280">
    <property type="protein sequence ID" value="JAD63615.1"/>
    <property type="molecule type" value="Transcribed_RNA"/>
</dbReference>
<protein>
    <submittedName>
        <fullName evidence="2">Uncharacterized protein</fullName>
    </submittedName>
</protein>
<evidence type="ECO:0000256" key="1">
    <source>
        <dbReference type="SAM" id="MobiDB-lite"/>
    </source>
</evidence>
<sequence length="30" mass="3304">MQSNKAKHTEQSLKDMLHGGSGAFACNRQQ</sequence>
<name>A0A0A9BR68_ARUDO</name>
<evidence type="ECO:0000313" key="2">
    <source>
        <dbReference type="EMBL" id="JAD63615.1"/>
    </source>
</evidence>
<dbReference type="PROSITE" id="PS51257">
    <property type="entry name" value="PROKAR_LIPOPROTEIN"/>
    <property type="match status" value="1"/>
</dbReference>
<reference evidence="2" key="1">
    <citation type="submission" date="2014-09" db="EMBL/GenBank/DDBJ databases">
        <authorList>
            <person name="Magalhaes I.L.F."/>
            <person name="Oliveira U."/>
            <person name="Santos F.R."/>
            <person name="Vidigal T.H.D.A."/>
            <person name="Brescovit A.D."/>
            <person name="Santos A.J."/>
        </authorList>
    </citation>
    <scope>NUCLEOTIDE SEQUENCE</scope>
    <source>
        <tissue evidence="2">Shoot tissue taken approximately 20 cm above the soil surface</tissue>
    </source>
</reference>